<comment type="caution">
    <text evidence="14">The sequence shown here is derived from an EMBL/GenBank/DDBJ whole genome shotgun (WGS) entry which is preliminary data.</text>
</comment>
<keyword evidence="8" id="KW-0862">Zinc</keyword>
<dbReference type="Pfam" id="PF02244">
    <property type="entry name" value="Propep_M14"/>
    <property type="match status" value="1"/>
</dbReference>
<dbReference type="PRINTS" id="PR00765">
    <property type="entry name" value="CRBOXYPTASEA"/>
</dbReference>
<feature type="active site" description="Proton donor/acceptor" evidence="11">
    <location>
        <position position="381"/>
    </location>
</feature>
<dbReference type="InterPro" id="IPR003146">
    <property type="entry name" value="M14A_act_pep"/>
</dbReference>
<comment type="cofactor">
    <cofactor evidence="1">
        <name>Zn(2+)</name>
        <dbReference type="ChEBI" id="CHEBI:29105"/>
    </cofactor>
</comment>
<dbReference type="Gene3D" id="3.30.70.340">
    <property type="entry name" value="Metallocarboxypeptidase-like"/>
    <property type="match status" value="1"/>
</dbReference>
<evidence type="ECO:0000256" key="8">
    <source>
        <dbReference type="ARBA" id="ARBA00022833"/>
    </source>
</evidence>
<organism evidence="14 15">
    <name type="scientific">Mytilus galloprovincialis</name>
    <name type="common">Mediterranean mussel</name>
    <dbReference type="NCBI Taxonomy" id="29158"/>
    <lineage>
        <taxon>Eukaryota</taxon>
        <taxon>Metazoa</taxon>
        <taxon>Spiralia</taxon>
        <taxon>Lophotrochozoa</taxon>
        <taxon>Mollusca</taxon>
        <taxon>Bivalvia</taxon>
        <taxon>Autobranchia</taxon>
        <taxon>Pteriomorphia</taxon>
        <taxon>Mytilida</taxon>
        <taxon>Mytiloidea</taxon>
        <taxon>Mytilidae</taxon>
        <taxon>Mytilinae</taxon>
        <taxon>Mytilus</taxon>
    </lineage>
</organism>
<evidence type="ECO:0000256" key="2">
    <source>
        <dbReference type="ARBA" id="ARBA00005988"/>
    </source>
</evidence>
<dbReference type="Pfam" id="PF00246">
    <property type="entry name" value="Peptidase_M14"/>
    <property type="match status" value="1"/>
</dbReference>
<evidence type="ECO:0000256" key="4">
    <source>
        <dbReference type="ARBA" id="ARBA00022670"/>
    </source>
</evidence>
<evidence type="ECO:0000256" key="6">
    <source>
        <dbReference type="ARBA" id="ARBA00022729"/>
    </source>
</evidence>
<keyword evidence="15" id="KW-1185">Reference proteome</keyword>
<evidence type="ECO:0000256" key="10">
    <source>
        <dbReference type="ARBA" id="ARBA00023157"/>
    </source>
</evidence>
<dbReference type="InterPro" id="IPR000834">
    <property type="entry name" value="Peptidase_M14"/>
</dbReference>
<evidence type="ECO:0000256" key="5">
    <source>
        <dbReference type="ARBA" id="ARBA00022723"/>
    </source>
</evidence>
<evidence type="ECO:0000256" key="9">
    <source>
        <dbReference type="ARBA" id="ARBA00023049"/>
    </source>
</evidence>
<evidence type="ECO:0000313" key="14">
    <source>
        <dbReference type="EMBL" id="VDI44272.1"/>
    </source>
</evidence>
<dbReference type="PROSITE" id="PS52035">
    <property type="entry name" value="PEPTIDASE_M14"/>
    <property type="match status" value="1"/>
</dbReference>
<name>A0A8B6F7B6_MYTGA</name>
<keyword evidence="9" id="KW-0482">Metalloprotease</keyword>
<keyword evidence="6 12" id="KW-0732">Signal</keyword>
<feature type="signal peptide" evidence="12">
    <location>
        <begin position="1"/>
        <end position="18"/>
    </location>
</feature>
<dbReference type="OrthoDB" id="3626597at2759"/>
<keyword evidence="5" id="KW-0479">Metal-binding</keyword>
<keyword evidence="7" id="KW-0378">Hydrolase</keyword>
<dbReference type="PANTHER" id="PTHR11705:SF91">
    <property type="entry name" value="FI01817P-RELATED"/>
    <property type="match status" value="1"/>
</dbReference>
<dbReference type="PANTHER" id="PTHR11705">
    <property type="entry name" value="PROTEASE FAMILY M14 CARBOXYPEPTIDASE A,B"/>
    <property type="match status" value="1"/>
</dbReference>
<evidence type="ECO:0000256" key="12">
    <source>
        <dbReference type="SAM" id="SignalP"/>
    </source>
</evidence>
<dbReference type="SUPFAM" id="SSF53187">
    <property type="entry name" value="Zn-dependent exopeptidases"/>
    <property type="match status" value="1"/>
</dbReference>
<dbReference type="EMBL" id="UYJE01006241">
    <property type="protein sequence ID" value="VDI44272.1"/>
    <property type="molecule type" value="Genomic_DNA"/>
</dbReference>
<dbReference type="InterPro" id="IPR036990">
    <property type="entry name" value="M14A-like_propep"/>
</dbReference>
<accession>A0A8B6F7B6</accession>
<gene>
    <name evidence="14" type="ORF">MGAL_10B028851</name>
</gene>
<reference evidence="14" key="1">
    <citation type="submission" date="2018-11" db="EMBL/GenBank/DDBJ databases">
        <authorList>
            <person name="Alioto T."/>
            <person name="Alioto T."/>
        </authorList>
    </citation>
    <scope>NUCLEOTIDE SEQUENCE</scope>
</reference>
<evidence type="ECO:0000256" key="11">
    <source>
        <dbReference type="PROSITE-ProRule" id="PRU01379"/>
    </source>
</evidence>
<dbReference type="CDD" id="cd03860">
    <property type="entry name" value="M14_CP_A-B_like"/>
    <property type="match status" value="1"/>
</dbReference>
<comment type="similarity">
    <text evidence="2 11">Belongs to the peptidase M14 family.</text>
</comment>
<feature type="chain" id="PRO_5032486890" description="Peptidase M14 domain-containing protein" evidence="12">
    <location>
        <begin position="19"/>
        <end position="418"/>
    </location>
</feature>
<dbReference type="Gene3D" id="3.40.630.10">
    <property type="entry name" value="Zn peptidases"/>
    <property type="match status" value="1"/>
</dbReference>
<keyword evidence="10" id="KW-1015">Disulfide bond</keyword>
<dbReference type="GO" id="GO:0005615">
    <property type="term" value="C:extracellular space"/>
    <property type="evidence" value="ECO:0007669"/>
    <property type="project" value="TreeGrafter"/>
</dbReference>
<evidence type="ECO:0000259" key="13">
    <source>
        <dbReference type="PROSITE" id="PS52035"/>
    </source>
</evidence>
<dbReference type="GO" id="GO:0004181">
    <property type="term" value="F:metallocarboxypeptidase activity"/>
    <property type="evidence" value="ECO:0007669"/>
    <property type="project" value="InterPro"/>
</dbReference>
<dbReference type="FunFam" id="3.40.630.10:FF:000056">
    <property type="entry name" value="Zinc carboxypeptidase"/>
    <property type="match status" value="1"/>
</dbReference>
<dbReference type="GO" id="GO:0006508">
    <property type="term" value="P:proteolysis"/>
    <property type="evidence" value="ECO:0007669"/>
    <property type="project" value="UniProtKB-KW"/>
</dbReference>
<evidence type="ECO:0000256" key="7">
    <source>
        <dbReference type="ARBA" id="ARBA00022801"/>
    </source>
</evidence>
<protein>
    <recommendedName>
        <fullName evidence="13">Peptidase M14 domain-containing protein</fullName>
    </recommendedName>
</protein>
<evidence type="ECO:0000256" key="3">
    <source>
        <dbReference type="ARBA" id="ARBA00022645"/>
    </source>
</evidence>
<dbReference type="AlphaFoldDB" id="A0A8B6F7B6"/>
<keyword evidence="4" id="KW-0645">Protease</keyword>
<evidence type="ECO:0000313" key="15">
    <source>
        <dbReference type="Proteomes" id="UP000596742"/>
    </source>
</evidence>
<dbReference type="SMART" id="SM00631">
    <property type="entry name" value="Zn_pept"/>
    <property type="match status" value="1"/>
</dbReference>
<dbReference type="SUPFAM" id="SSF54897">
    <property type="entry name" value="Protease propeptides/inhibitors"/>
    <property type="match status" value="1"/>
</dbReference>
<dbReference type="GO" id="GO:0008270">
    <property type="term" value="F:zinc ion binding"/>
    <property type="evidence" value="ECO:0007669"/>
    <property type="project" value="InterPro"/>
</dbReference>
<keyword evidence="3" id="KW-0121">Carboxypeptidase</keyword>
<proteinExistence type="inferred from homology"/>
<dbReference type="Proteomes" id="UP000596742">
    <property type="component" value="Unassembled WGS sequence"/>
</dbReference>
<evidence type="ECO:0000256" key="1">
    <source>
        <dbReference type="ARBA" id="ARBA00001947"/>
    </source>
</evidence>
<feature type="domain" description="Peptidase M14" evidence="13">
    <location>
        <begin position="121"/>
        <end position="415"/>
    </location>
</feature>
<sequence length="418" mass="47337">MKLLSFLLCLSLCYIAHAKVSYDGFKMYEVIPRTGLQVKILEGMYTESKIDRVDFWVPPRGINIPVQISVSPKTKIIATLRLMGMDTTLVMDNVQHFIDQQNKVDLKYKPRGKAAEFDYGVYHDLAAINDWITNITTVYADKAKVIEVGKSFEGRPIRLIQIDTGKVQQKNGFFMEGGIHAREWISPATVIYMTGQMLDLYGTDAKITDIVDSYTWYILPVFNVDGYEYTWTKDRNWRKTRSKHGLCHGVDPNRNWDYEWCEGGASKEPCSDTYCGPSAFSEVEVKAVSDFINSHKGTIKAFIDFHSFSQLWMTPWGYTKDLPTDYTQLNAGAKAACDALEVDYGTKYQHGNIADIIYVASGSSADWTYGAEKIKYSYAVELRDTGEYGFLLPADQILPSGKETLEALKALCSYVFNN</sequence>